<dbReference type="InterPro" id="IPR003593">
    <property type="entry name" value="AAA+_ATPase"/>
</dbReference>
<dbReference type="InterPro" id="IPR003960">
    <property type="entry name" value="ATPase_AAA_CS"/>
</dbReference>
<keyword evidence="2" id="KW-0547">Nucleotide-binding</keyword>
<gene>
    <name evidence="8" type="ORF">WHR41_06645</name>
</gene>
<comment type="caution">
    <text evidence="8">The sequence shown here is derived from an EMBL/GenBank/DDBJ whole genome shotgun (WGS) entry which is preliminary data.</text>
</comment>
<feature type="domain" description="AAA+ ATPase" evidence="7">
    <location>
        <begin position="833"/>
        <end position="967"/>
    </location>
</feature>
<evidence type="ECO:0000256" key="3">
    <source>
        <dbReference type="ARBA" id="ARBA00022787"/>
    </source>
</evidence>
<feature type="region of interest" description="Disordered" evidence="6">
    <location>
        <begin position="460"/>
        <end position="486"/>
    </location>
</feature>
<sequence length="1106" mass="120165">MRPIARQSARLANCQRLRAPSRPRSPAAAVQQRRTFQVSASQLAADSRPPPPGTPDRARALEEQLERQRVAGEEDVRQEQSGAEGAGADGRRPGLRRTYRQRRVAEVPRPPPLPEWFLRRNVLLVPEEEGVGGRLEGTRRLRCVDAQSGHTLFHVPYCPGEEQEERAMGQAEEVAKKEQDEQAKKASIPGISMLGDNFFQQKFDGEIPVVLGSENDLPLGFKFSKDGVSSKYDPLSWTMLETEASVLAAMGASAQSGPSSSHAASRSDIHLHCPDSNAHEQMDQYVRDMARVLRADLIRLDANDIADLTSDYVGGSSDLPGSFSTLGYDVYDGAVANGLGLRGVRPEEHADPEEFDEDEEDAQDSMTPSMNLGHFGSFDDLTKALGDKRHGINKMLGNFGIAGVSVAMPPGSNSLAPQNPAPSQNKRNDPADYISWDDARLAALLEGLLDAPSVARGKASEKALTGDGESAASSGHDESKTVASWPSRAGGMVADVAKLIKGREGVTSSTDPADSIRLEAADGVAEGEQRIQNTKRTILQVRDLKPIMSNRLGESIIKRLVRVVQKRRRAGEEIVVIGTTAADVFGPLDSLMDTHEDSPFRLIVLPPLFDMSPIELSSFHSSALAPPSRSIYQPPSYDRIANVNMRHISSMLSRLGHDLQSTAIAESFQKLHMPGTHILSEKVLPQDQIQRLVLTAVGLSQSHARAQQIAPIHIALATAVLARADHAVHSWTSFNERQRMGRATTKGGQAGKNTHGSGAAQPSKGQARIDAIKKDCNQHETRLLAGVVDPQNIKTGFSDVHASPDSIEALKSMTTLSLLRPDAFQYGVLANDRLTGLLLYGPPGTGKTLLAKAVAKESGATVLEVSGAQIYEKYVGEGEKMVRAVFSLAKKLSPCVVFIDEADAIFGSRGGSGNRNTHREIINQFLREWDGMDDNSIFMMVASNRPFDLDDAVLRRLPRRLLVDLPVAKDRESILGIHLRHEALDSSVDLAALSEQTPLYSGSDLKNLCVSAALAAVREENELVEQNKGDKEFKLPEKRTLTAKHFDKAVAEISASINEDMSSLTAIRKFDEQFGDRRGRKKKSGYGFGTGDDSVDESSARVRPGT</sequence>
<dbReference type="InterPro" id="IPR003959">
    <property type="entry name" value="ATPase_AAA_core"/>
</dbReference>
<feature type="compositionally biased region" description="Polar residues" evidence="6">
    <location>
        <begin position="32"/>
        <end position="44"/>
    </location>
</feature>
<dbReference type="InterPro" id="IPR027417">
    <property type="entry name" value="P-loop_NTPase"/>
</dbReference>
<comment type="subcellular location">
    <subcellularLocation>
        <location evidence="1">Mitochondrion outer membrane</location>
        <topology evidence="1">Single-pass membrane protein</topology>
    </subcellularLocation>
</comment>
<dbReference type="PROSITE" id="PS00674">
    <property type="entry name" value="AAA"/>
    <property type="match status" value="1"/>
</dbReference>
<name>A0AB34KID3_9PEZI</name>
<evidence type="ECO:0000256" key="2">
    <source>
        <dbReference type="ARBA" id="ARBA00022741"/>
    </source>
</evidence>
<dbReference type="Gene3D" id="1.10.8.60">
    <property type="match status" value="1"/>
</dbReference>
<keyword evidence="3" id="KW-1000">Mitochondrion outer membrane</keyword>
<keyword evidence="3" id="KW-0472">Membrane</keyword>
<feature type="compositionally biased region" description="Low complexity" evidence="6">
    <location>
        <begin position="18"/>
        <end position="29"/>
    </location>
</feature>
<evidence type="ECO:0000313" key="8">
    <source>
        <dbReference type="EMBL" id="KAL1584832.1"/>
    </source>
</evidence>
<proteinExistence type="predicted"/>
<feature type="region of interest" description="Disordered" evidence="6">
    <location>
        <begin position="1076"/>
        <end position="1106"/>
    </location>
</feature>
<dbReference type="PANTHER" id="PTHR45644">
    <property type="entry name" value="AAA ATPASE, PUTATIVE (AFU_ORTHOLOGUE AFUA_2G12920)-RELATED-RELATED"/>
    <property type="match status" value="1"/>
</dbReference>
<dbReference type="InterPro" id="IPR051701">
    <property type="entry name" value="Mito_OM_Translocase_MSP1"/>
</dbReference>
<feature type="region of interest" description="Disordered" evidence="6">
    <location>
        <begin position="410"/>
        <end position="432"/>
    </location>
</feature>
<feature type="region of interest" description="Disordered" evidence="6">
    <location>
        <begin position="1"/>
        <end position="109"/>
    </location>
</feature>
<dbReference type="Pfam" id="PF00004">
    <property type="entry name" value="AAA"/>
    <property type="match status" value="1"/>
</dbReference>
<dbReference type="GO" id="GO:0016887">
    <property type="term" value="F:ATP hydrolysis activity"/>
    <property type="evidence" value="ECO:0007669"/>
    <property type="project" value="InterPro"/>
</dbReference>
<feature type="compositionally biased region" description="Basic and acidic residues" evidence="6">
    <location>
        <begin position="56"/>
        <end position="78"/>
    </location>
</feature>
<feature type="compositionally biased region" description="Acidic residues" evidence="6">
    <location>
        <begin position="350"/>
        <end position="363"/>
    </location>
</feature>
<dbReference type="Proteomes" id="UP000803884">
    <property type="component" value="Unassembled WGS sequence"/>
</dbReference>
<evidence type="ECO:0000256" key="5">
    <source>
        <dbReference type="ARBA" id="ARBA00023128"/>
    </source>
</evidence>
<keyword evidence="9" id="KW-1185">Reference proteome</keyword>
<dbReference type="PANTHER" id="PTHR45644:SF56">
    <property type="entry name" value="AAA ATPASE, PUTATIVE (AFU_ORTHOLOGUE AFUA_2G12920)-RELATED"/>
    <property type="match status" value="1"/>
</dbReference>
<dbReference type="GO" id="GO:0005741">
    <property type="term" value="C:mitochondrial outer membrane"/>
    <property type="evidence" value="ECO:0007669"/>
    <property type="project" value="UniProtKB-SubCell"/>
</dbReference>
<dbReference type="Pfam" id="PF24581">
    <property type="entry name" value="DUF7608"/>
    <property type="match status" value="1"/>
</dbReference>
<dbReference type="SMART" id="SM00382">
    <property type="entry name" value="AAA"/>
    <property type="match status" value="1"/>
</dbReference>
<evidence type="ECO:0000256" key="1">
    <source>
        <dbReference type="ARBA" id="ARBA00004572"/>
    </source>
</evidence>
<keyword evidence="5" id="KW-0496">Mitochondrion</keyword>
<dbReference type="RefSeq" id="XP_069227938.1">
    <property type="nucleotide sequence ID" value="XM_069375250.1"/>
</dbReference>
<keyword evidence="4" id="KW-0067">ATP-binding</keyword>
<feature type="compositionally biased region" description="Basic residues" evidence="6">
    <location>
        <begin position="93"/>
        <end position="102"/>
    </location>
</feature>
<dbReference type="Pfam" id="PF17862">
    <property type="entry name" value="AAA_lid_3"/>
    <property type="match status" value="1"/>
</dbReference>
<evidence type="ECO:0000259" key="7">
    <source>
        <dbReference type="SMART" id="SM00382"/>
    </source>
</evidence>
<organism evidence="8 9">
    <name type="scientific">Cladosporium halotolerans</name>
    <dbReference type="NCBI Taxonomy" id="1052096"/>
    <lineage>
        <taxon>Eukaryota</taxon>
        <taxon>Fungi</taxon>
        <taxon>Dikarya</taxon>
        <taxon>Ascomycota</taxon>
        <taxon>Pezizomycotina</taxon>
        <taxon>Dothideomycetes</taxon>
        <taxon>Dothideomycetidae</taxon>
        <taxon>Cladosporiales</taxon>
        <taxon>Cladosporiaceae</taxon>
        <taxon>Cladosporium</taxon>
    </lineage>
</organism>
<reference evidence="8 9" key="1">
    <citation type="journal article" date="2020" name="Microbiol. Resour. Announc.">
        <title>Draft Genome Sequence of a Cladosporium Species Isolated from the Mesophotic Ascidian Didemnum maculosum.</title>
        <authorList>
            <person name="Gioti A."/>
            <person name="Siaperas R."/>
            <person name="Nikolaivits E."/>
            <person name="Le Goff G."/>
            <person name="Ouazzani J."/>
            <person name="Kotoulas G."/>
            <person name="Topakas E."/>
        </authorList>
    </citation>
    <scope>NUCLEOTIDE SEQUENCE [LARGE SCALE GENOMIC DNA]</scope>
    <source>
        <strain evidence="8 9">TM138-S3</strain>
    </source>
</reference>
<accession>A0AB34KID3</accession>
<dbReference type="InterPro" id="IPR056027">
    <property type="entry name" value="DUF7608"/>
</dbReference>
<evidence type="ECO:0000256" key="4">
    <source>
        <dbReference type="ARBA" id="ARBA00022840"/>
    </source>
</evidence>
<evidence type="ECO:0000256" key="6">
    <source>
        <dbReference type="SAM" id="MobiDB-lite"/>
    </source>
</evidence>
<dbReference type="GeneID" id="96008088"/>
<feature type="compositionally biased region" description="Polar residues" evidence="6">
    <location>
        <begin position="411"/>
        <end position="425"/>
    </location>
</feature>
<dbReference type="InterPro" id="IPR041569">
    <property type="entry name" value="AAA_lid_3"/>
</dbReference>
<feature type="region of interest" description="Disordered" evidence="6">
    <location>
        <begin position="344"/>
        <end position="365"/>
    </location>
</feature>
<feature type="region of interest" description="Disordered" evidence="6">
    <location>
        <begin position="738"/>
        <end position="769"/>
    </location>
</feature>
<dbReference type="AlphaFoldDB" id="A0AB34KID3"/>
<dbReference type="EMBL" id="JAAQHG020000023">
    <property type="protein sequence ID" value="KAL1584832.1"/>
    <property type="molecule type" value="Genomic_DNA"/>
</dbReference>
<protein>
    <recommendedName>
        <fullName evidence="7">AAA+ ATPase domain-containing protein</fullName>
    </recommendedName>
</protein>
<dbReference type="Gene3D" id="3.40.50.300">
    <property type="entry name" value="P-loop containing nucleotide triphosphate hydrolases"/>
    <property type="match status" value="1"/>
</dbReference>
<dbReference type="GO" id="GO:0005524">
    <property type="term" value="F:ATP binding"/>
    <property type="evidence" value="ECO:0007669"/>
    <property type="project" value="UniProtKB-KW"/>
</dbReference>
<evidence type="ECO:0000313" key="9">
    <source>
        <dbReference type="Proteomes" id="UP000803884"/>
    </source>
</evidence>
<dbReference type="SUPFAM" id="SSF52540">
    <property type="entry name" value="P-loop containing nucleoside triphosphate hydrolases"/>
    <property type="match status" value="1"/>
</dbReference>